<sequence>MKTEFAISVVLTMVSVSVSAQTLTAHDFMQQYRYREAIEWLETQPETAENLLLKAESHERLYNHTDALPVYERLLLNNPDDVALLISAAECASQAGDTESALKYWIKADSLSPENLFFQTKKAIAYYRNGNWQETIESTQTVFQSDSIPLLLRMTGDAFQNIHEPIWANYFYTKAYEKNPSDHLSLSRICEYFYAMEEDGYDTVAVMTEKYLNEINPNQKTIGQLNGMANYSSGRFDKAIDRLKAIVEIGDSSYTTTYFLGMSNYAKGWYYEAVKWLGKAYDLNRNDVNMFYYYGTALGRTKNRERAVEILQEGMDKIDKMSGMLPDFDISIAEAYQNTNDHAKAIQYYFSAYKRQPDRHNLLYSIAHAYDTAKDYKNAITTYERFLKTAPKDFDVASFAVAKDEKMNAENIYYIVSFKRIKELREQLFMQSGNK</sequence>
<dbReference type="AlphaFoldDB" id="A0A645BY60"/>
<organism evidence="3">
    <name type="scientific">bioreactor metagenome</name>
    <dbReference type="NCBI Taxonomy" id="1076179"/>
    <lineage>
        <taxon>unclassified sequences</taxon>
        <taxon>metagenomes</taxon>
        <taxon>ecological metagenomes</taxon>
    </lineage>
</organism>
<protein>
    <submittedName>
        <fullName evidence="3">Beta-barrel assembly-enhancing protease</fullName>
        <ecNumber evidence="3">3.4.-.-</ecNumber>
    </submittedName>
</protein>
<evidence type="ECO:0000313" key="3">
    <source>
        <dbReference type="EMBL" id="MPM70048.1"/>
    </source>
</evidence>
<dbReference type="PROSITE" id="PS50005">
    <property type="entry name" value="TPR"/>
    <property type="match status" value="2"/>
</dbReference>
<dbReference type="SMART" id="SM00028">
    <property type="entry name" value="TPR"/>
    <property type="match status" value="6"/>
</dbReference>
<dbReference type="InterPro" id="IPR051685">
    <property type="entry name" value="Ycf3/AcsC/BcsC/TPR_MFPF"/>
</dbReference>
<evidence type="ECO:0000256" key="1">
    <source>
        <dbReference type="ARBA" id="ARBA00022737"/>
    </source>
</evidence>
<name>A0A645BY60_9ZZZZ</name>
<reference evidence="3" key="1">
    <citation type="submission" date="2019-08" db="EMBL/GenBank/DDBJ databases">
        <authorList>
            <person name="Kucharzyk K."/>
            <person name="Murdoch R.W."/>
            <person name="Higgins S."/>
            <person name="Loffler F."/>
        </authorList>
    </citation>
    <scope>NUCLEOTIDE SEQUENCE</scope>
</reference>
<dbReference type="InterPro" id="IPR019734">
    <property type="entry name" value="TPR_rpt"/>
</dbReference>
<proteinExistence type="predicted"/>
<dbReference type="PANTHER" id="PTHR44943:SF8">
    <property type="entry name" value="TPR REPEAT-CONTAINING PROTEIN MJ0263"/>
    <property type="match status" value="1"/>
</dbReference>
<dbReference type="SUPFAM" id="SSF48452">
    <property type="entry name" value="TPR-like"/>
    <property type="match status" value="1"/>
</dbReference>
<evidence type="ECO:0000256" key="2">
    <source>
        <dbReference type="ARBA" id="ARBA00022803"/>
    </source>
</evidence>
<dbReference type="Pfam" id="PF13432">
    <property type="entry name" value="TPR_16"/>
    <property type="match status" value="2"/>
</dbReference>
<dbReference type="GO" id="GO:0006508">
    <property type="term" value="P:proteolysis"/>
    <property type="evidence" value="ECO:0007669"/>
    <property type="project" value="UniProtKB-KW"/>
</dbReference>
<gene>
    <name evidence="3" type="primary">bepA_58</name>
    <name evidence="3" type="ORF">SDC9_116999</name>
</gene>
<keyword evidence="3" id="KW-0378">Hydrolase</keyword>
<keyword evidence="2" id="KW-0802">TPR repeat</keyword>
<dbReference type="PANTHER" id="PTHR44943">
    <property type="entry name" value="CELLULOSE SYNTHASE OPERON PROTEIN C"/>
    <property type="match status" value="1"/>
</dbReference>
<accession>A0A645BY60</accession>
<dbReference type="InterPro" id="IPR011990">
    <property type="entry name" value="TPR-like_helical_dom_sf"/>
</dbReference>
<dbReference type="EC" id="3.4.-.-" evidence="3"/>
<dbReference type="EMBL" id="VSSQ01023238">
    <property type="protein sequence ID" value="MPM70048.1"/>
    <property type="molecule type" value="Genomic_DNA"/>
</dbReference>
<comment type="caution">
    <text evidence="3">The sequence shown here is derived from an EMBL/GenBank/DDBJ whole genome shotgun (WGS) entry which is preliminary data.</text>
</comment>
<keyword evidence="3" id="KW-0645">Protease</keyword>
<dbReference type="GO" id="GO:0008233">
    <property type="term" value="F:peptidase activity"/>
    <property type="evidence" value="ECO:0007669"/>
    <property type="project" value="UniProtKB-KW"/>
</dbReference>
<keyword evidence="1" id="KW-0677">Repeat</keyword>
<dbReference type="Gene3D" id="1.25.40.10">
    <property type="entry name" value="Tetratricopeptide repeat domain"/>
    <property type="match status" value="2"/>
</dbReference>